<name>A0ABT5J7G9_RHOTP</name>
<evidence type="ECO:0000313" key="4">
    <source>
        <dbReference type="EMBL" id="MDC7785239.1"/>
    </source>
</evidence>
<comment type="caution">
    <text evidence="4">The sequence shown here is derived from an EMBL/GenBank/DDBJ whole genome shotgun (WGS) entry which is preliminary data.</text>
</comment>
<evidence type="ECO:0000313" key="5">
    <source>
        <dbReference type="Proteomes" id="UP001165652"/>
    </source>
</evidence>
<keyword evidence="2" id="KW-0328">Glycosyltransferase</keyword>
<reference evidence="4" key="2">
    <citation type="submission" date="2023-02" db="EMBL/GenBank/DDBJ databases">
        <authorList>
            <person name="Rayyan A."/>
            <person name="Meyer T."/>
            <person name="Kyndt J.A."/>
        </authorList>
    </citation>
    <scope>NUCLEOTIDE SEQUENCE</scope>
    <source>
        <strain evidence="4">DSM 9987</strain>
    </source>
</reference>
<dbReference type="InterPro" id="IPR029044">
    <property type="entry name" value="Nucleotide-diphossugar_trans"/>
</dbReference>
<dbReference type="Proteomes" id="UP001165652">
    <property type="component" value="Unassembled WGS sequence"/>
</dbReference>
<protein>
    <submittedName>
        <fullName evidence="4">Glycosyltransferase family 2 protein</fullName>
    </submittedName>
</protein>
<reference evidence="4" key="1">
    <citation type="journal article" date="2023" name="Microbiol Resour">
        <title>Genome Sequences of Rhodoplanes serenus and Two Thermotolerant Strains, Rhodoplanes tepidamans and 'Rhodoplanes cryptolactis,' Further Refine the Genus.</title>
        <authorList>
            <person name="Rayyan A.A."/>
            <person name="Kyndt J.A."/>
        </authorList>
    </citation>
    <scope>NUCLEOTIDE SEQUENCE</scope>
    <source>
        <strain evidence="4">DSM 9987</strain>
    </source>
</reference>
<evidence type="ECO:0000256" key="3">
    <source>
        <dbReference type="ARBA" id="ARBA00022679"/>
    </source>
</evidence>
<sequence>MSPAAHAMATVVRIARNLDRRRLRVAVGIATAGRPATLAQVVAELGAQSLRPEAVVVCAPCAADTAGLSGHPALHILTGPHGLTRQRNAILDHLDGFDVVFFFDDDFVPHPRYIEECERLFAGRPDVVMTTGRVASDGILGPGLTFTEAHAAIARADPLAGSRPPETVYNAYGCNMGVRLAPVRANQIRFDETLPLYGWLEDVDFSRAVARHGTILKVPTAVGVHLGIKSGRQSGVRLGYSQIANPLYLVGKGTCSWRKAAHLMSRNVAANVVKSVRPEPWVDRIGRVRGNGRALIDLVAGRISPMRVLGL</sequence>
<comment type="similarity">
    <text evidence="1">Belongs to the glycosyltransferase 2 family.</text>
</comment>
<dbReference type="PANTHER" id="PTHR43179">
    <property type="entry name" value="RHAMNOSYLTRANSFERASE WBBL"/>
    <property type="match status" value="1"/>
</dbReference>
<dbReference type="RefSeq" id="WP_272776085.1">
    <property type="nucleotide sequence ID" value="NZ_JAQQLI010000006.1"/>
</dbReference>
<keyword evidence="5" id="KW-1185">Reference proteome</keyword>
<organism evidence="4 5">
    <name type="scientific">Rhodoplanes tepidamans</name>
    <name type="common">Rhodoplanes cryptolactis</name>
    <dbReference type="NCBI Taxonomy" id="200616"/>
    <lineage>
        <taxon>Bacteria</taxon>
        <taxon>Pseudomonadati</taxon>
        <taxon>Pseudomonadota</taxon>
        <taxon>Alphaproteobacteria</taxon>
        <taxon>Hyphomicrobiales</taxon>
        <taxon>Nitrobacteraceae</taxon>
        <taxon>Rhodoplanes</taxon>
    </lineage>
</organism>
<dbReference type="PANTHER" id="PTHR43179:SF12">
    <property type="entry name" value="GALACTOFURANOSYLTRANSFERASE GLFT2"/>
    <property type="match status" value="1"/>
</dbReference>
<proteinExistence type="inferred from homology"/>
<evidence type="ECO:0000256" key="1">
    <source>
        <dbReference type="ARBA" id="ARBA00006739"/>
    </source>
</evidence>
<dbReference type="Gene3D" id="3.90.550.10">
    <property type="entry name" value="Spore Coat Polysaccharide Biosynthesis Protein SpsA, Chain A"/>
    <property type="match status" value="1"/>
</dbReference>
<dbReference type="SUPFAM" id="SSF53448">
    <property type="entry name" value="Nucleotide-diphospho-sugar transferases"/>
    <property type="match status" value="1"/>
</dbReference>
<evidence type="ECO:0000256" key="2">
    <source>
        <dbReference type="ARBA" id="ARBA00022676"/>
    </source>
</evidence>
<gene>
    <name evidence="4" type="ORF">PQJ73_06045</name>
</gene>
<dbReference type="EMBL" id="JAQQLI010000006">
    <property type="protein sequence ID" value="MDC7785239.1"/>
    <property type="molecule type" value="Genomic_DNA"/>
</dbReference>
<keyword evidence="3" id="KW-0808">Transferase</keyword>
<accession>A0ABT5J7G9</accession>